<feature type="transmembrane region" description="Helical" evidence="1">
    <location>
        <begin position="31"/>
        <end position="50"/>
    </location>
</feature>
<reference evidence="2" key="1">
    <citation type="journal article" date="2023" name="G3 (Bethesda)">
        <title>A reference genome for the long-term kleptoplast-retaining sea slug Elysia crispata morphotype clarki.</title>
        <authorList>
            <person name="Eastman K.E."/>
            <person name="Pendleton A.L."/>
            <person name="Shaikh M.A."/>
            <person name="Suttiyut T."/>
            <person name="Ogas R."/>
            <person name="Tomko P."/>
            <person name="Gavelis G."/>
            <person name="Widhalm J.R."/>
            <person name="Wisecaver J.H."/>
        </authorList>
    </citation>
    <scope>NUCLEOTIDE SEQUENCE</scope>
    <source>
        <strain evidence="2">ECLA1</strain>
    </source>
</reference>
<keyword evidence="3" id="KW-1185">Reference proteome</keyword>
<evidence type="ECO:0000313" key="2">
    <source>
        <dbReference type="EMBL" id="KAK3752640.1"/>
    </source>
</evidence>
<evidence type="ECO:0000313" key="3">
    <source>
        <dbReference type="Proteomes" id="UP001283361"/>
    </source>
</evidence>
<keyword evidence="1" id="KW-0812">Transmembrane</keyword>
<dbReference type="EMBL" id="JAWDGP010005753">
    <property type="protein sequence ID" value="KAK3752640.1"/>
    <property type="molecule type" value="Genomic_DNA"/>
</dbReference>
<accession>A0AAE0YNJ1</accession>
<sequence>MDGSGQPWRAGQPGNSSGVAWTTWTTRILKINLLLLPQLIAVDILVLVTITHMAEILILTVATTHMVETLILTVATTWAHG</sequence>
<feature type="transmembrane region" description="Helical" evidence="1">
    <location>
        <begin position="56"/>
        <end position="79"/>
    </location>
</feature>
<protein>
    <submittedName>
        <fullName evidence="2">Uncharacterized protein</fullName>
    </submittedName>
</protein>
<name>A0AAE0YNJ1_9GAST</name>
<keyword evidence="1" id="KW-0472">Membrane</keyword>
<gene>
    <name evidence="2" type="ORF">RRG08_060894</name>
</gene>
<proteinExistence type="predicted"/>
<comment type="caution">
    <text evidence="2">The sequence shown here is derived from an EMBL/GenBank/DDBJ whole genome shotgun (WGS) entry which is preliminary data.</text>
</comment>
<organism evidence="2 3">
    <name type="scientific">Elysia crispata</name>
    <name type="common">lettuce slug</name>
    <dbReference type="NCBI Taxonomy" id="231223"/>
    <lineage>
        <taxon>Eukaryota</taxon>
        <taxon>Metazoa</taxon>
        <taxon>Spiralia</taxon>
        <taxon>Lophotrochozoa</taxon>
        <taxon>Mollusca</taxon>
        <taxon>Gastropoda</taxon>
        <taxon>Heterobranchia</taxon>
        <taxon>Euthyneura</taxon>
        <taxon>Panpulmonata</taxon>
        <taxon>Sacoglossa</taxon>
        <taxon>Placobranchoidea</taxon>
        <taxon>Plakobranchidae</taxon>
        <taxon>Elysia</taxon>
    </lineage>
</organism>
<evidence type="ECO:0000256" key="1">
    <source>
        <dbReference type="SAM" id="Phobius"/>
    </source>
</evidence>
<dbReference type="Proteomes" id="UP001283361">
    <property type="component" value="Unassembled WGS sequence"/>
</dbReference>
<keyword evidence="1" id="KW-1133">Transmembrane helix</keyword>
<dbReference type="AlphaFoldDB" id="A0AAE0YNJ1"/>